<accession>A0A4Q1C4Y8</accession>
<sequence length="211" mass="25089">MKTQIDQTGGYDARITLEEPSETHCSCVGFAPKAKQTHEGLVGIFVNWAHEYPVIRLQIIASRWQPEWPTYQVVRTAAEELFLPVIKEYNRRNRTRYRVRIETQEETLPKLSPAAQKAFHQFAHGANQRCLHPLDWQRFYRFVRVCYATGNSPHEEDVAFFLRKAGFESKYADTIAQVFMHCRDFYIHSDPRRESGWRRRNRPRNFREEQQ</sequence>
<comment type="caution">
    <text evidence="1">The sequence shown here is derived from an EMBL/GenBank/DDBJ whole genome shotgun (WGS) entry which is preliminary data.</text>
</comment>
<dbReference type="RefSeq" id="WP_129049139.1">
    <property type="nucleotide sequence ID" value="NZ_SDHX01000002.1"/>
</dbReference>
<evidence type="ECO:0000313" key="2">
    <source>
        <dbReference type="Proteomes" id="UP000290218"/>
    </source>
</evidence>
<name>A0A4Q1C4Y8_9BACT</name>
<protein>
    <submittedName>
        <fullName evidence="1">Uncharacterized protein</fullName>
    </submittedName>
</protein>
<dbReference type="AlphaFoldDB" id="A0A4Q1C4Y8"/>
<keyword evidence="2" id="KW-1185">Reference proteome</keyword>
<evidence type="ECO:0000313" key="1">
    <source>
        <dbReference type="EMBL" id="RXK53470.1"/>
    </source>
</evidence>
<dbReference type="EMBL" id="SDHX01000002">
    <property type="protein sequence ID" value="RXK53470.1"/>
    <property type="molecule type" value="Genomic_DNA"/>
</dbReference>
<dbReference type="OrthoDB" id="9554193at2"/>
<reference evidence="1 2" key="1">
    <citation type="submission" date="2019-01" db="EMBL/GenBank/DDBJ databases">
        <title>Lacunisphaera sp. strain TWA-58.</title>
        <authorList>
            <person name="Chen W.-M."/>
        </authorList>
    </citation>
    <scope>NUCLEOTIDE SEQUENCE [LARGE SCALE GENOMIC DNA]</scope>
    <source>
        <strain evidence="1 2">TWA-58</strain>
    </source>
</reference>
<organism evidence="1 2">
    <name type="scientific">Oleiharenicola lentus</name>
    <dbReference type="NCBI Taxonomy" id="2508720"/>
    <lineage>
        <taxon>Bacteria</taxon>
        <taxon>Pseudomonadati</taxon>
        <taxon>Verrucomicrobiota</taxon>
        <taxon>Opitutia</taxon>
        <taxon>Opitutales</taxon>
        <taxon>Opitutaceae</taxon>
        <taxon>Oleiharenicola</taxon>
    </lineage>
</organism>
<proteinExistence type="predicted"/>
<gene>
    <name evidence="1" type="ORF">ESB00_17410</name>
</gene>
<dbReference type="Proteomes" id="UP000290218">
    <property type="component" value="Unassembled WGS sequence"/>
</dbReference>